<name>A0A9X3A8B7_9SPHN</name>
<keyword evidence="3" id="KW-1185">Reference proteome</keyword>
<evidence type="ECO:0000313" key="2">
    <source>
        <dbReference type="EMBL" id="MCT2559306.1"/>
    </source>
</evidence>
<dbReference type="RefSeq" id="WP_259962176.1">
    <property type="nucleotide sequence ID" value="NZ_JAOAMV010000004.1"/>
</dbReference>
<reference evidence="2" key="1">
    <citation type="submission" date="2022-09" db="EMBL/GenBank/DDBJ databases">
        <title>The genome sequence of Tsuneonella sp. YG55.</title>
        <authorList>
            <person name="Liu Y."/>
        </authorList>
    </citation>
    <scope>NUCLEOTIDE SEQUENCE</scope>
    <source>
        <strain evidence="2">YG55</strain>
    </source>
</reference>
<feature type="region of interest" description="Disordered" evidence="1">
    <location>
        <begin position="1"/>
        <end position="20"/>
    </location>
</feature>
<accession>A0A9X3A8B7</accession>
<dbReference type="EMBL" id="JAOAMV010000004">
    <property type="protein sequence ID" value="MCT2559306.1"/>
    <property type="molecule type" value="Genomic_DNA"/>
</dbReference>
<proteinExistence type="predicted"/>
<organism evidence="2 3">
    <name type="scientific">Tsuneonella litorea</name>
    <dbReference type="NCBI Taxonomy" id="2976475"/>
    <lineage>
        <taxon>Bacteria</taxon>
        <taxon>Pseudomonadati</taxon>
        <taxon>Pseudomonadota</taxon>
        <taxon>Alphaproteobacteria</taxon>
        <taxon>Sphingomonadales</taxon>
        <taxon>Erythrobacteraceae</taxon>
        <taxon>Tsuneonella</taxon>
    </lineage>
</organism>
<dbReference type="Proteomes" id="UP001142648">
    <property type="component" value="Unassembled WGS sequence"/>
</dbReference>
<evidence type="ECO:0000256" key="1">
    <source>
        <dbReference type="SAM" id="MobiDB-lite"/>
    </source>
</evidence>
<protein>
    <submittedName>
        <fullName evidence="2">Uncharacterized protein</fullName>
    </submittedName>
</protein>
<evidence type="ECO:0000313" key="3">
    <source>
        <dbReference type="Proteomes" id="UP001142648"/>
    </source>
</evidence>
<sequence length="50" mass="6051">MSNYSTHQGKPDRWSHPVQNLDPSLRRARYGRLQPLEIPSLFERIFRRRS</sequence>
<comment type="caution">
    <text evidence="2">The sequence shown here is derived from an EMBL/GenBank/DDBJ whole genome shotgun (WGS) entry which is preliminary data.</text>
</comment>
<dbReference type="AlphaFoldDB" id="A0A9X3A8B7"/>
<gene>
    <name evidence="2" type="ORF">N0B51_09950</name>
</gene>